<sequence length="163" mass="19063">MHSVVDRDGMCCKSAEMQMSVSTPSPLFFSFVWSSESRTEIPNPNWTMVPGHPDAAIFFLYRGCSHFHLFSGCSCFKRWLGGSSARFQLQKIFRTFKQLRQLSPRSFFWTYRRRSFADIPHIRPLSPKAQKLCSLLYRRGLIQMTKSYITAKKSSEEMVLWRT</sequence>
<proteinExistence type="predicted"/>
<dbReference type="WBParaSite" id="PgR002_g265_t01">
    <property type="protein sequence ID" value="PgR002_g265_t01"/>
    <property type="gene ID" value="PgR002_g265"/>
</dbReference>
<dbReference type="Proteomes" id="UP000887569">
    <property type="component" value="Unplaced"/>
</dbReference>
<accession>A0A915ABZ9</accession>
<keyword evidence="1" id="KW-1185">Reference proteome</keyword>
<evidence type="ECO:0000313" key="2">
    <source>
        <dbReference type="WBParaSite" id="PgR002_g265_t01"/>
    </source>
</evidence>
<dbReference type="AlphaFoldDB" id="A0A915ABZ9"/>
<name>A0A915ABZ9_PARUN</name>
<organism evidence="1 2">
    <name type="scientific">Parascaris univalens</name>
    <name type="common">Nematode worm</name>
    <dbReference type="NCBI Taxonomy" id="6257"/>
    <lineage>
        <taxon>Eukaryota</taxon>
        <taxon>Metazoa</taxon>
        <taxon>Ecdysozoa</taxon>
        <taxon>Nematoda</taxon>
        <taxon>Chromadorea</taxon>
        <taxon>Rhabditida</taxon>
        <taxon>Spirurina</taxon>
        <taxon>Ascaridomorpha</taxon>
        <taxon>Ascaridoidea</taxon>
        <taxon>Ascarididae</taxon>
        <taxon>Parascaris</taxon>
    </lineage>
</organism>
<evidence type="ECO:0000313" key="1">
    <source>
        <dbReference type="Proteomes" id="UP000887569"/>
    </source>
</evidence>
<reference evidence="2" key="1">
    <citation type="submission" date="2022-11" db="UniProtKB">
        <authorList>
            <consortium name="WormBaseParasite"/>
        </authorList>
    </citation>
    <scope>IDENTIFICATION</scope>
</reference>
<protein>
    <submittedName>
        <fullName evidence="2">Uncharacterized protein</fullName>
    </submittedName>
</protein>